<dbReference type="EMBL" id="FZMO01000256">
    <property type="protein sequence ID" value="SNQ49393.1"/>
    <property type="molecule type" value="Genomic_DNA"/>
</dbReference>
<dbReference type="AlphaFoldDB" id="A0A2I2KUQ6"/>
<organism evidence="2 3">
    <name type="scientific">Frankia canadensis</name>
    <dbReference type="NCBI Taxonomy" id="1836972"/>
    <lineage>
        <taxon>Bacteria</taxon>
        <taxon>Bacillati</taxon>
        <taxon>Actinomycetota</taxon>
        <taxon>Actinomycetes</taxon>
        <taxon>Frankiales</taxon>
        <taxon>Frankiaceae</taxon>
        <taxon>Frankia</taxon>
    </lineage>
</organism>
<keyword evidence="3" id="KW-1185">Reference proteome</keyword>
<sequence length="132" mass="14668">MRYRPDRAGKIRPGAQPPGSFHRNGQPVGDARGRPQIIARHTAMLREAVAPDLPFDHSELGPPPALNVFPEVFPSGWSTGRGRGGGVPCRLTDRICRWPRPVTVWRNPPRPPALQGDRCWPSGRFSVPWRAP</sequence>
<dbReference type="Proteomes" id="UP000234331">
    <property type="component" value="Unassembled WGS sequence"/>
</dbReference>
<evidence type="ECO:0000256" key="1">
    <source>
        <dbReference type="SAM" id="MobiDB-lite"/>
    </source>
</evidence>
<accession>A0A2I2KUQ6</accession>
<evidence type="ECO:0000313" key="2">
    <source>
        <dbReference type="EMBL" id="SNQ49393.1"/>
    </source>
</evidence>
<feature type="region of interest" description="Disordered" evidence="1">
    <location>
        <begin position="1"/>
        <end position="32"/>
    </location>
</feature>
<gene>
    <name evidence="2" type="ORF">FRACA_3290002</name>
</gene>
<proteinExistence type="predicted"/>
<name>A0A2I2KUQ6_9ACTN</name>
<reference evidence="2 3" key="1">
    <citation type="submission" date="2017-06" db="EMBL/GenBank/DDBJ databases">
        <authorList>
            <person name="Kim H.J."/>
            <person name="Triplett B.A."/>
        </authorList>
    </citation>
    <scope>NUCLEOTIDE SEQUENCE [LARGE SCALE GENOMIC DNA]</scope>
    <source>
        <strain evidence="2">FRACA_ARgP5</strain>
    </source>
</reference>
<protein>
    <submittedName>
        <fullName evidence="2">Uncharacterized protein</fullName>
    </submittedName>
</protein>
<evidence type="ECO:0000313" key="3">
    <source>
        <dbReference type="Proteomes" id="UP000234331"/>
    </source>
</evidence>